<gene>
    <name evidence="3" type="ORF">ENT17_00465</name>
</gene>
<dbReference type="GO" id="GO:0016301">
    <property type="term" value="F:kinase activity"/>
    <property type="evidence" value="ECO:0007669"/>
    <property type="project" value="InterPro"/>
</dbReference>
<dbReference type="InterPro" id="IPR013815">
    <property type="entry name" value="ATP_grasp_subdomain_1"/>
</dbReference>
<dbReference type="InterPro" id="IPR008279">
    <property type="entry name" value="PEP-util_enz_mobile_dom"/>
</dbReference>
<dbReference type="AlphaFoldDB" id="A0A7C4Q268"/>
<evidence type="ECO:0000313" key="3">
    <source>
        <dbReference type="EMBL" id="HGS86073.1"/>
    </source>
</evidence>
<keyword evidence="3" id="KW-0670">Pyruvate</keyword>
<sequence length="927" mass="101927">MAALTNNEGVELSISQLQPLPMTLKYLLTFSSPNALRLDISGGKGANLARLTQAGLPVPPGVILSTAAYRIFVEVNQLAGVLTEALTANPDIPLNALEDLATRIRQRFAAAVMPADVIEEIGKWYAQAGRPLLAVRSSATTEDLPGLSFAGQQDTFLNIRGEAQLLRAVVDCWSSLWTARAISYRLHHGVPQSDLALAVILQTMVQSRVSGVMFTANPLSGARNEVVINAAFGLGDGLVSGRVEPDEYRVEMVTQRLLTKTLGSKGGQVQEHSPGASSLIAATQALPDEAIFSLAQLGKRIEALYGVPQDIEWAWSEGNFYVLQSRPITSLYPLPEGLPVKPLHVLFSFAAVQGVFEPITPLGREIILQLFGSGARLLGYRFDPQNQRTLFVAGERLWGNTTPILNTHLGRRVVPAVMGFVEPSARQFMLQLLEEPEIGQDAPIRLKTRLHLMRFAVPVLINILLNLAAPDRRRESILKRMESMLVNLEKDLAGLPEQPTARLAGLVERITTFFQKLPGGLRQLVAMVASGVASLNLVRLLAAHDSGEDRTSDSSSWQQRVLELTRSLPHNPTTQMDLHLWTIARAIRQDMAARREIESHSSLVLSEKYRVGELNALTRSLLDEFLKRYGRRGLGEIDIGRPRWKEDPTGLFDLLKTFLRMEDDDTAPDRAHSKGQEVAQAAVRALCDDVRNKPGGWLRAGLVRFLASRVRAWMGLREYPKYFLVRAFGAFREVLLQTGDALYRQGLLQRADDLVFLKLPELRQLAENPADPQWRALIAQRRMAFDYEVHRRQVPRVLLSDGRAFYAGVGGNGESSRVLWGSPVSPGVAEGLVRVVTDPRSANLQPGEIMVCPGTDPTWTPLFLTAGGLIMEMGGLMTHGAVVAREYGLPAVVGVDQATRRLRTGQRVRLDGSSGRIDLLGDDGAKV</sequence>
<dbReference type="InterPro" id="IPR051549">
    <property type="entry name" value="PEP_Utilizing_Enz"/>
</dbReference>
<protein>
    <submittedName>
        <fullName evidence="3">Phosphoenolpyruvate synthase</fullName>
    </submittedName>
</protein>
<dbReference type="Gene3D" id="3.50.30.10">
    <property type="entry name" value="Phosphohistidine domain"/>
    <property type="match status" value="1"/>
</dbReference>
<feature type="domain" description="Pyruvate phosphate dikinase AMP/ATP-binding" evidence="2">
    <location>
        <begin position="41"/>
        <end position="330"/>
    </location>
</feature>
<dbReference type="InterPro" id="IPR002192">
    <property type="entry name" value="PPDK_AMP/ATP-bd"/>
</dbReference>
<dbReference type="Pfam" id="PF01326">
    <property type="entry name" value="PPDK_N"/>
    <property type="match status" value="1"/>
</dbReference>
<dbReference type="Gene3D" id="3.30.1490.20">
    <property type="entry name" value="ATP-grasp fold, A domain"/>
    <property type="match status" value="1"/>
</dbReference>
<dbReference type="PANTHER" id="PTHR43615:SF1">
    <property type="entry name" value="PPDK_N DOMAIN-CONTAINING PROTEIN"/>
    <property type="match status" value="1"/>
</dbReference>
<reference evidence="3" key="1">
    <citation type="journal article" date="2020" name="mSystems">
        <title>Genome- and Community-Level Interaction Insights into Carbon Utilization and Element Cycling Functions of Hydrothermarchaeota in Hydrothermal Sediment.</title>
        <authorList>
            <person name="Zhou Z."/>
            <person name="Liu Y."/>
            <person name="Xu W."/>
            <person name="Pan J."/>
            <person name="Luo Z.H."/>
            <person name="Li M."/>
        </authorList>
    </citation>
    <scope>NUCLEOTIDE SEQUENCE [LARGE SCALE GENOMIC DNA]</scope>
    <source>
        <strain evidence="3">SpSt-556</strain>
    </source>
</reference>
<dbReference type="EMBL" id="DSXR01000008">
    <property type="protein sequence ID" value="HGS86073.1"/>
    <property type="molecule type" value="Genomic_DNA"/>
</dbReference>
<dbReference type="GO" id="GO:0005524">
    <property type="term" value="F:ATP binding"/>
    <property type="evidence" value="ECO:0007669"/>
    <property type="project" value="InterPro"/>
</dbReference>
<dbReference type="SUPFAM" id="SSF52009">
    <property type="entry name" value="Phosphohistidine domain"/>
    <property type="match status" value="1"/>
</dbReference>
<evidence type="ECO:0000259" key="1">
    <source>
        <dbReference type="Pfam" id="PF00391"/>
    </source>
</evidence>
<dbReference type="Pfam" id="PF00391">
    <property type="entry name" value="PEP-utilizers"/>
    <property type="match status" value="1"/>
</dbReference>
<dbReference type="PANTHER" id="PTHR43615">
    <property type="entry name" value="PHOSPHOENOLPYRUVATE SYNTHASE-RELATED"/>
    <property type="match status" value="1"/>
</dbReference>
<name>A0A7C4Q268_9CHLR</name>
<dbReference type="Gene3D" id="3.30.470.20">
    <property type="entry name" value="ATP-grasp fold, B domain"/>
    <property type="match status" value="1"/>
</dbReference>
<organism evidence="3">
    <name type="scientific">Bellilinea caldifistulae</name>
    <dbReference type="NCBI Taxonomy" id="360411"/>
    <lineage>
        <taxon>Bacteria</taxon>
        <taxon>Bacillati</taxon>
        <taxon>Chloroflexota</taxon>
        <taxon>Anaerolineae</taxon>
        <taxon>Anaerolineales</taxon>
        <taxon>Anaerolineaceae</taxon>
        <taxon>Bellilinea</taxon>
    </lineage>
</organism>
<feature type="domain" description="PEP-utilising enzyme mobile" evidence="1">
    <location>
        <begin position="845"/>
        <end position="915"/>
    </location>
</feature>
<evidence type="ECO:0000259" key="2">
    <source>
        <dbReference type="Pfam" id="PF01326"/>
    </source>
</evidence>
<dbReference type="InterPro" id="IPR036637">
    <property type="entry name" value="Phosphohistidine_dom_sf"/>
</dbReference>
<comment type="caution">
    <text evidence="3">The sequence shown here is derived from an EMBL/GenBank/DDBJ whole genome shotgun (WGS) entry which is preliminary data.</text>
</comment>
<proteinExistence type="predicted"/>
<dbReference type="SUPFAM" id="SSF56059">
    <property type="entry name" value="Glutathione synthetase ATP-binding domain-like"/>
    <property type="match status" value="1"/>
</dbReference>
<accession>A0A7C4Q268</accession>